<dbReference type="CDD" id="cd11561">
    <property type="entry name" value="W2_eIF5"/>
    <property type="match status" value="1"/>
</dbReference>
<name>A0A2T9ZF91_9FUNG</name>
<evidence type="ECO:0000256" key="4">
    <source>
        <dbReference type="ARBA" id="ARBA00022917"/>
    </source>
</evidence>
<dbReference type="PROSITE" id="PS51363">
    <property type="entry name" value="W2"/>
    <property type="match status" value="1"/>
</dbReference>
<proteinExistence type="inferred from homology"/>
<dbReference type="EMBL" id="MBFS01000258">
    <property type="protein sequence ID" value="PVV03240.1"/>
    <property type="molecule type" value="Genomic_DNA"/>
</dbReference>
<sequence>MSVINIRRDIQDSYYRYKMPKLLSKIEGKGNGIKTVIPNMSEIARSLSRPPEYPTKYFGTELGAQVKFESKNDRYIVNGAHSADKLQDLLYGFIEKFVLCGNCKNPETNFVIKDNVITKKCLACGKTSSIDMSHRLSTYILKNPPQLKKSSGQHASSDLNTNGLEESANTTGDDQDELTRQIHNGISSLKFDENLDDDDWGNDIDVSEEAVARRQRELAGNMKDLDEYTNRAKDPLDVFGDFISEGGHDDIEILKKAKELGLSKKHRALIVIILTLFVEKDILAQIKKHTPLLLSFGDTEKCQKAILGGFERFMAENAPSLIPKSAHILKSLYENDLVDEEVILQWAEKPSKKYVDRETSKEIHMHAERFIQWLREAEDDSEDDSEDED</sequence>
<dbReference type="Gene3D" id="3.30.30.170">
    <property type="match status" value="1"/>
</dbReference>
<dbReference type="SMART" id="SM00653">
    <property type="entry name" value="eIF2B_5"/>
    <property type="match status" value="1"/>
</dbReference>
<dbReference type="GO" id="GO:0001732">
    <property type="term" value="P:formation of cytoplasmic translation initiation complex"/>
    <property type="evidence" value="ECO:0007669"/>
    <property type="project" value="TreeGrafter"/>
</dbReference>
<dbReference type="InterPro" id="IPR002735">
    <property type="entry name" value="Transl_init_fac_IF2/IF5_dom"/>
</dbReference>
<dbReference type="STRING" id="133381.A0A2T9ZF91"/>
<comment type="similarity">
    <text evidence="1">Belongs to the eIF-2-beta/eIF-5 family.</text>
</comment>
<feature type="compositionally biased region" description="Polar residues" evidence="6">
    <location>
        <begin position="148"/>
        <end position="172"/>
    </location>
</feature>
<feature type="domain" description="W2" evidence="7">
    <location>
        <begin position="229"/>
        <end position="384"/>
    </location>
</feature>
<evidence type="ECO:0000256" key="6">
    <source>
        <dbReference type="SAM" id="MobiDB-lite"/>
    </source>
</evidence>
<dbReference type="Pfam" id="PF02020">
    <property type="entry name" value="W2"/>
    <property type="match status" value="1"/>
</dbReference>
<dbReference type="Gene3D" id="1.25.40.180">
    <property type="match status" value="1"/>
</dbReference>
<dbReference type="GO" id="GO:0003743">
    <property type="term" value="F:translation initiation factor activity"/>
    <property type="evidence" value="ECO:0007669"/>
    <property type="project" value="UniProtKB-KW"/>
</dbReference>
<dbReference type="SUPFAM" id="SSF100966">
    <property type="entry name" value="Translation initiation factor 2 beta, aIF2beta, N-terminal domain"/>
    <property type="match status" value="1"/>
</dbReference>
<dbReference type="Pfam" id="PF01873">
    <property type="entry name" value="eIF-5_eIF-2B"/>
    <property type="match status" value="1"/>
</dbReference>
<keyword evidence="5" id="KW-0342">GTP-binding</keyword>
<evidence type="ECO:0000313" key="8">
    <source>
        <dbReference type="EMBL" id="PVV03240.1"/>
    </source>
</evidence>
<dbReference type="SUPFAM" id="SSF75689">
    <property type="entry name" value="Zinc-binding domain of translation initiation factor 2 beta"/>
    <property type="match status" value="1"/>
</dbReference>
<dbReference type="PANTHER" id="PTHR23001">
    <property type="entry name" value="EUKARYOTIC TRANSLATION INITIATION FACTOR"/>
    <property type="match status" value="1"/>
</dbReference>
<accession>A0A2T9ZF91</accession>
<keyword evidence="3" id="KW-0547">Nucleotide-binding</keyword>
<dbReference type="InterPro" id="IPR016190">
    <property type="entry name" value="Transl_init_fac_IF2/IF5_Zn-bd"/>
</dbReference>
<feature type="region of interest" description="Disordered" evidence="6">
    <location>
        <begin position="144"/>
        <end position="177"/>
    </location>
</feature>
<evidence type="ECO:0000256" key="5">
    <source>
        <dbReference type="ARBA" id="ARBA00023134"/>
    </source>
</evidence>
<evidence type="ECO:0000256" key="1">
    <source>
        <dbReference type="ARBA" id="ARBA00010397"/>
    </source>
</evidence>
<dbReference type="GO" id="GO:0005092">
    <property type="term" value="F:GDP-dissociation inhibitor activity"/>
    <property type="evidence" value="ECO:0007669"/>
    <property type="project" value="TreeGrafter"/>
</dbReference>
<keyword evidence="2" id="KW-0396">Initiation factor</keyword>
<dbReference type="FunFam" id="2.20.25.350:FF:000001">
    <property type="entry name" value="Eukaryotic translation initiation factor 5"/>
    <property type="match status" value="1"/>
</dbReference>
<dbReference type="SMART" id="SM00515">
    <property type="entry name" value="eIF5C"/>
    <property type="match status" value="1"/>
</dbReference>
<evidence type="ECO:0000313" key="9">
    <source>
        <dbReference type="Proteomes" id="UP000245609"/>
    </source>
</evidence>
<dbReference type="Proteomes" id="UP000245609">
    <property type="component" value="Unassembled WGS sequence"/>
</dbReference>
<dbReference type="InterPro" id="IPR016024">
    <property type="entry name" value="ARM-type_fold"/>
</dbReference>
<protein>
    <recommendedName>
        <fullName evidence="7">W2 domain-containing protein</fullName>
    </recommendedName>
</protein>
<dbReference type="SUPFAM" id="SSF48371">
    <property type="entry name" value="ARM repeat"/>
    <property type="match status" value="1"/>
</dbReference>
<gene>
    <name evidence="8" type="ORF">BB560_002293</name>
</gene>
<reference evidence="8 9" key="1">
    <citation type="journal article" date="2018" name="MBio">
        <title>Comparative Genomics Reveals the Core Gene Toolbox for the Fungus-Insect Symbiosis.</title>
        <authorList>
            <person name="Wang Y."/>
            <person name="Stata M."/>
            <person name="Wang W."/>
            <person name="Stajich J.E."/>
            <person name="White M.M."/>
            <person name="Moncalvo J.M."/>
        </authorList>
    </citation>
    <scope>NUCLEOTIDE SEQUENCE [LARGE SCALE GENOMIC DNA]</scope>
    <source>
        <strain evidence="8 9">SC-DP-2</strain>
    </source>
</reference>
<dbReference type="InterPro" id="IPR003307">
    <property type="entry name" value="W2_domain"/>
</dbReference>
<comment type="caution">
    <text evidence="8">The sequence shown here is derived from an EMBL/GenBank/DDBJ whole genome shotgun (WGS) entry which is preliminary data.</text>
</comment>
<evidence type="ECO:0000259" key="7">
    <source>
        <dbReference type="PROSITE" id="PS51363"/>
    </source>
</evidence>
<evidence type="ECO:0000256" key="2">
    <source>
        <dbReference type="ARBA" id="ARBA00022540"/>
    </source>
</evidence>
<dbReference type="InterPro" id="IPR016189">
    <property type="entry name" value="Transl_init_fac_IF2/IF5_N"/>
</dbReference>
<dbReference type="InterPro" id="IPR045196">
    <property type="entry name" value="IF2/IF5"/>
</dbReference>
<dbReference type="GO" id="GO:0005829">
    <property type="term" value="C:cytosol"/>
    <property type="evidence" value="ECO:0007669"/>
    <property type="project" value="TreeGrafter"/>
</dbReference>
<evidence type="ECO:0000256" key="3">
    <source>
        <dbReference type="ARBA" id="ARBA00022741"/>
    </source>
</evidence>
<dbReference type="Gene3D" id="2.20.25.350">
    <property type="match status" value="1"/>
</dbReference>
<dbReference type="PANTHER" id="PTHR23001:SF7">
    <property type="entry name" value="EUKARYOTIC TRANSLATION INITIATION FACTOR 5"/>
    <property type="match status" value="1"/>
</dbReference>
<dbReference type="GO" id="GO:0071074">
    <property type="term" value="F:eukaryotic initiation factor eIF2 binding"/>
    <property type="evidence" value="ECO:0007669"/>
    <property type="project" value="TreeGrafter"/>
</dbReference>
<dbReference type="FunFam" id="3.30.30.170:FF:000002">
    <property type="entry name" value="Eukaryotic translation initiation factor 5"/>
    <property type="match status" value="1"/>
</dbReference>
<organism evidence="8 9">
    <name type="scientific">Smittium megazygosporum</name>
    <dbReference type="NCBI Taxonomy" id="133381"/>
    <lineage>
        <taxon>Eukaryota</taxon>
        <taxon>Fungi</taxon>
        <taxon>Fungi incertae sedis</taxon>
        <taxon>Zoopagomycota</taxon>
        <taxon>Kickxellomycotina</taxon>
        <taxon>Harpellomycetes</taxon>
        <taxon>Harpellales</taxon>
        <taxon>Legeriomycetaceae</taxon>
        <taxon>Smittium</taxon>
    </lineage>
</organism>
<dbReference type="GO" id="GO:0005525">
    <property type="term" value="F:GTP binding"/>
    <property type="evidence" value="ECO:0007669"/>
    <property type="project" value="UniProtKB-KW"/>
</dbReference>
<dbReference type="AlphaFoldDB" id="A0A2T9ZF91"/>
<dbReference type="OrthoDB" id="10250831at2759"/>
<keyword evidence="4" id="KW-0648">Protein biosynthesis</keyword>
<keyword evidence="9" id="KW-1185">Reference proteome</keyword>